<protein>
    <recommendedName>
        <fullName evidence="3">YARHG domain-containing protein</fullName>
    </recommendedName>
</protein>
<keyword evidence="2" id="KW-1185">Reference proteome</keyword>
<evidence type="ECO:0000313" key="2">
    <source>
        <dbReference type="Proteomes" id="UP001330434"/>
    </source>
</evidence>
<dbReference type="Proteomes" id="UP001330434">
    <property type="component" value="Chromosome"/>
</dbReference>
<reference evidence="1 2" key="1">
    <citation type="journal article" date="2024" name="Environ. Microbiol.">
        <title>Novel evolutionary insights on the interactions of the Holosporales (Alphaproteobacteria) with eukaryotic hosts from comparative genomics.</title>
        <authorList>
            <person name="Giovannini M."/>
            <person name="Petroni G."/>
            <person name="Castelli M."/>
        </authorList>
    </citation>
    <scope>NUCLEOTIDE SEQUENCE [LARGE SCALE GENOMIC DNA]</scope>
    <source>
        <strain evidence="1 2">US_Bl 15I1</strain>
    </source>
</reference>
<proteinExistence type="predicted"/>
<dbReference type="RefSeq" id="WP_331256165.1">
    <property type="nucleotide sequence ID" value="NZ_CP133270.1"/>
</dbReference>
<dbReference type="EMBL" id="CP133270">
    <property type="protein sequence ID" value="WVX67409.1"/>
    <property type="molecule type" value="Genomic_DNA"/>
</dbReference>
<organism evidence="1 2">
    <name type="scientific">Candidatus Bealeia paramacronuclearis</name>
    <dbReference type="NCBI Taxonomy" id="1921001"/>
    <lineage>
        <taxon>Bacteria</taxon>
        <taxon>Pseudomonadati</taxon>
        <taxon>Pseudomonadota</taxon>
        <taxon>Alphaproteobacteria</taxon>
        <taxon>Holosporales</taxon>
        <taxon>Holosporaceae</taxon>
        <taxon>Candidatus Bealeia</taxon>
    </lineage>
</organism>
<sequence length="358" mass="41756">MTLWQKINLPLYLFWTVLIASLLPSAHIHAKWFDDLKDIDSLKKYCIAKARSYEVRAQAFNEGSWGNRQYARLHGLWQSLPSLYDLEESEWVHDYNIALKNKKLEFKKKLEEEIDFPQISQSSEEHPVSKIDILNGTIDDILEIKKNLTFHKLYRPYLLRTEALTEGYSSAKAAQYQALFEATRADTELSSLYLELSKAWGRSQIDQISLIKIKIRQLKSNRSPYKPKVPETQPHSFLYRKPSIFIEAFLLSFITISCPNYSSQKFFQKPTSTMMGHIKIPKESETIRKAGEYTLILEKEVAQKLSMGSYWWFGTHKNPVTKEHIKMWKNHLFYRDAFSSTLGITTDEASLVIEELVL</sequence>
<accession>A0ABZ2CA32</accession>
<gene>
    <name evidence="1" type="ORF">Bealeia1_01611</name>
</gene>
<name>A0ABZ2CA32_9PROT</name>
<evidence type="ECO:0000313" key="1">
    <source>
        <dbReference type="EMBL" id="WVX67409.1"/>
    </source>
</evidence>
<evidence type="ECO:0008006" key="3">
    <source>
        <dbReference type="Google" id="ProtNLM"/>
    </source>
</evidence>